<accession>A0A133VDN1</accession>
<reference evidence="1 2" key="1">
    <citation type="journal article" date="2016" name="Sci. Rep.">
        <title>Metabolic traits of an uncultured archaeal lineage -MSBL1- from brine pools of the Red Sea.</title>
        <authorList>
            <person name="Mwirichia R."/>
            <person name="Alam I."/>
            <person name="Rashid M."/>
            <person name="Vinu M."/>
            <person name="Ba-Alawi W."/>
            <person name="Anthony Kamau A."/>
            <person name="Kamanda Ngugi D."/>
            <person name="Goker M."/>
            <person name="Klenk H.P."/>
            <person name="Bajic V."/>
            <person name="Stingl U."/>
        </authorList>
    </citation>
    <scope>NUCLEOTIDE SEQUENCE [LARGE SCALE GENOMIC DNA]</scope>
    <source>
        <strain evidence="1">SCGC-AAA261O19</strain>
    </source>
</reference>
<dbReference type="Proteomes" id="UP000070076">
    <property type="component" value="Unassembled WGS sequence"/>
</dbReference>
<comment type="caution">
    <text evidence="1">The sequence shown here is derived from an EMBL/GenBank/DDBJ whole genome shotgun (WGS) entry which is preliminary data.</text>
</comment>
<evidence type="ECO:0000313" key="1">
    <source>
        <dbReference type="EMBL" id="KXB04552.1"/>
    </source>
</evidence>
<organism evidence="1 2">
    <name type="scientific">candidate division MSBL1 archaeon SCGC-AAA261O19</name>
    <dbReference type="NCBI Taxonomy" id="1698277"/>
    <lineage>
        <taxon>Archaea</taxon>
        <taxon>Methanobacteriati</taxon>
        <taxon>Methanobacteriota</taxon>
        <taxon>candidate division MSBL1</taxon>
    </lineage>
</organism>
<dbReference type="Gene3D" id="3.90.820.10">
    <property type="entry name" value="Structural Genomics, Unknown Function 30-nov-00 1gh9 Mol_id"/>
    <property type="match status" value="1"/>
</dbReference>
<protein>
    <submittedName>
        <fullName evidence="1">Uncharacterized protein</fullName>
    </submittedName>
</protein>
<dbReference type="AlphaFoldDB" id="A0A133VDN1"/>
<dbReference type="EMBL" id="LHYB01000023">
    <property type="protein sequence ID" value="KXB04552.1"/>
    <property type="molecule type" value="Genomic_DNA"/>
</dbReference>
<evidence type="ECO:0000313" key="2">
    <source>
        <dbReference type="Proteomes" id="UP000070076"/>
    </source>
</evidence>
<gene>
    <name evidence="1" type="ORF">AKJ48_02150</name>
</gene>
<sequence length="160" mass="18499">ISSNLFNKNGLYPYVPGAGNMDEGIKLPRKWGLIRCGGRNRNKNPKCSQLLIVKRGQKSKKCPNCGTQRSLEGRRREVLAWSDSQGRIRRAMGELKGSTSKVFRKLFILRIHFFTVKTLKNTLFHILGKRKNKIPQYSIIQSPIINFFNIYLLHIQEKQI</sequence>
<feature type="non-terminal residue" evidence="1">
    <location>
        <position position="1"/>
    </location>
</feature>
<name>A0A133VDN1_9EURY</name>
<proteinExistence type="predicted"/>
<keyword evidence="2" id="KW-1185">Reference proteome</keyword>